<evidence type="ECO:0000256" key="2">
    <source>
        <dbReference type="SAM" id="MobiDB-lite"/>
    </source>
</evidence>
<keyword evidence="3" id="KW-1133">Transmembrane helix</keyword>
<keyword evidence="3" id="KW-0472">Membrane</keyword>
<sequence>MSSSLELRNKEMFLIKVEVSCVIIFSILESLLSRVIIKQLGPSVISTKYGKMRGALVEFPTTANSHLRPVEAFNGLQYAALRNNYLRLMPPTSPIERWEGTRSAWTHRAACPQKVQRDKDLANTVPVETLAKLSRITQYTKTQLEDCLTFNLFVPTKDWNDTKLMPVMIFIHGESYEIGTGNAYDGSVLASYGGVIVVTVNYRLGVLGFLSTGDASAAGNYALLDLLAIFSWIKDNIGAFGGDKDRVTLFGHGYGAALVNIFLFSSMARDETYFQRVILQSGSALSSWAVSVNPALCTNRLARNVNCSGSIDNSDELINCLRSKSVEDLVENAPFAPKYYSCFAPNLNSQAFHSQSLRELMKDKKSRFSKTPIMFGITKDEAYSYLNEHEIKSGISKERKSQILRTFVQNIYRNHRQKIFDILDHEYASWDHVQDDASRRDNVVDLLTDALYMAPVIEMAQEHSRHGDTYLYVFSHSTSSENYPEWVKGAHGEELPYIFGAPLVDGISPFPQQYTSSEKILSQTMMRFWTNFAKTGDPNLPEDDTSSSTLRGRNRHEGATWPKYDTESQKYVTFAAGEGPSIRSHYRGKELALWMNLLPKIDVSDKDGNTPGTDELEHSTNMSTFDSSHRLVGSFDEIFPSPPPMPPTPPPNDKPVDTTGDEATIKLTNLHLSEYTLNPKRIETFSTTRKPESTVEESEAAKSKEETISTSSVPLSITVAVGCSFLFLNILILAGVFYQRKRIREMRGNGDSACTSGDKDVKHRYRDESTKDPDLQEMASLMQISPVDNDANIKIEKTNMQTASENQPVYKTITKALHPQHGEYTYNAVSTTSSSPMHRNYPPNNISKEGQLAQHRSLPSTRQGINSSIRPPGNDILHTSENEMSLPKPLTATSNNANTIV</sequence>
<dbReference type="Proteomes" id="UP001195483">
    <property type="component" value="Unassembled WGS sequence"/>
</dbReference>
<feature type="compositionally biased region" description="Polar residues" evidence="2">
    <location>
        <begin position="891"/>
        <end position="901"/>
    </location>
</feature>
<dbReference type="PANTHER" id="PTHR43903">
    <property type="entry name" value="NEUROLIGIN"/>
    <property type="match status" value="1"/>
</dbReference>
<feature type="domain" description="Carboxylesterase type B" evidence="4">
    <location>
        <begin position="43"/>
        <end position="594"/>
    </location>
</feature>
<dbReference type="AlphaFoldDB" id="A0AAE0SDP1"/>
<evidence type="ECO:0000256" key="1">
    <source>
        <dbReference type="ARBA" id="ARBA00005964"/>
    </source>
</evidence>
<dbReference type="Pfam" id="PF00135">
    <property type="entry name" value="COesterase"/>
    <property type="match status" value="1"/>
</dbReference>
<feature type="compositionally biased region" description="Basic and acidic residues" evidence="2">
    <location>
        <begin position="689"/>
        <end position="707"/>
    </location>
</feature>
<evidence type="ECO:0000256" key="3">
    <source>
        <dbReference type="SAM" id="Phobius"/>
    </source>
</evidence>
<keyword evidence="3" id="KW-0812">Transmembrane</keyword>
<proteinExistence type="inferred from homology"/>
<gene>
    <name evidence="5" type="ORF">CHS0354_035004</name>
</gene>
<dbReference type="SUPFAM" id="SSF53474">
    <property type="entry name" value="alpha/beta-Hydrolases"/>
    <property type="match status" value="1"/>
</dbReference>
<reference evidence="5" key="2">
    <citation type="journal article" date="2021" name="Genome Biol. Evol.">
        <title>Developing a high-quality reference genome for a parasitic bivalve with doubly uniparental inheritance (Bivalvia: Unionida).</title>
        <authorList>
            <person name="Smith C.H."/>
        </authorList>
    </citation>
    <scope>NUCLEOTIDE SEQUENCE</scope>
    <source>
        <strain evidence="5">CHS0354</strain>
        <tissue evidence="5">Mantle</tissue>
    </source>
</reference>
<dbReference type="InterPro" id="IPR002018">
    <property type="entry name" value="CarbesteraseB"/>
</dbReference>
<feature type="compositionally biased region" description="Basic and acidic residues" evidence="2">
    <location>
        <begin position="757"/>
        <end position="771"/>
    </location>
</feature>
<name>A0AAE0SDP1_9BIVA</name>
<organism evidence="5 6">
    <name type="scientific">Potamilus streckersoni</name>
    <dbReference type="NCBI Taxonomy" id="2493646"/>
    <lineage>
        <taxon>Eukaryota</taxon>
        <taxon>Metazoa</taxon>
        <taxon>Spiralia</taxon>
        <taxon>Lophotrochozoa</taxon>
        <taxon>Mollusca</taxon>
        <taxon>Bivalvia</taxon>
        <taxon>Autobranchia</taxon>
        <taxon>Heteroconchia</taxon>
        <taxon>Palaeoheterodonta</taxon>
        <taxon>Unionida</taxon>
        <taxon>Unionoidea</taxon>
        <taxon>Unionidae</taxon>
        <taxon>Ambleminae</taxon>
        <taxon>Lampsilini</taxon>
        <taxon>Potamilus</taxon>
    </lineage>
</organism>
<comment type="caution">
    <text evidence="5">The sequence shown here is derived from an EMBL/GenBank/DDBJ whole genome shotgun (WGS) entry which is preliminary data.</text>
</comment>
<dbReference type="InterPro" id="IPR051093">
    <property type="entry name" value="Neuroligin/BSAL"/>
</dbReference>
<evidence type="ECO:0000259" key="4">
    <source>
        <dbReference type="Pfam" id="PF00135"/>
    </source>
</evidence>
<comment type="similarity">
    <text evidence="1">Belongs to the type-B carboxylesterase/lipase family.</text>
</comment>
<feature type="region of interest" description="Disordered" evidence="2">
    <location>
        <begin position="536"/>
        <end position="561"/>
    </location>
</feature>
<feature type="region of interest" description="Disordered" evidence="2">
    <location>
        <begin position="843"/>
        <end position="901"/>
    </location>
</feature>
<accession>A0AAE0SDP1</accession>
<feature type="region of interest" description="Disordered" evidence="2">
    <location>
        <begin position="687"/>
        <end position="708"/>
    </location>
</feature>
<dbReference type="Gene3D" id="3.40.50.1820">
    <property type="entry name" value="alpha/beta hydrolase"/>
    <property type="match status" value="1"/>
</dbReference>
<feature type="compositionally biased region" description="Polar residues" evidence="2">
    <location>
        <begin position="857"/>
        <end position="869"/>
    </location>
</feature>
<reference evidence="5" key="1">
    <citation type="journal article" date="2021" name="Genome Biol. Evol.">
        <title>A High-Quality Reference Genome for a Parasitic Bivalve with Doubly Uniparental Inheritance (Bivalvia: Unionida).</title>
        <authorList>
            <person name="Smith C.H."/>
        </authorList>
    </citation>
    <scope>NUCLEOTIDE SEQUENCE</scope>
    <source>
        <strain evidence="5">CHS0354</strain>
    </source>
</reference>
<evidence type="ECO:0000313" key="5">
    <source>
        <dbReference type="EMBL" id="KAK3589976.1"/>
    </source>
</evidence>
<dbReference type="InterPro" id="IPR029058">
    <property type="entry name" value="AB_hydrolase_fold"/>
</dbReference>
<reference evidence="5" key="3">
    <citation type="submission" date="2023-05" db="EMBL/GenBank/DDBJ databases">
        <authorList>
            <person name="Smith C.H."/>
        </authorList>
    </citation>
    <scope>NUCLEOTIDE SEQUENCE</scope>
    <source>
        <strain evidence="5">CHS0354</strain>
        <tissue evidence="5">Mantle</tissue>
    </source>
</reference>
<protein>
    <recommendedName>
        <fullName evidence="4">Carboxylesterase type B domain-containing protein</fullName>
    </recommendedName>
</protein>
<dbReference type="EMBL" id="JAEAOA010002053">
    <property type="protein sequence ID" value="KAK3589976.1"/>
    <property type="molecule type" value="Genomic_DNA"/>
</dbReference>
<feature type="transmembrane region" description="Helical" evidence="3">
    <location>
        <begin position="713"/>
        <end position="738"/>
    </location>
</feature>
<evidence type="ECO:0000313" key="6">
    <source>
        <dbReference type="Proteomes" id="UP001195483"/>
    </source>
</evidence>
<feature type="region of interest" description="Disordered" evidence="2">
    <location>
        <begin position="748"/>
        <end position="771"/>
    </location>
</feature>
<keyword evidence="6" id="KW-1185">Reference proteome</keyword>